<evidence type="ECO:0000313" key="13">
    <source>
        <dbReference type="Proteomes" id="UP001208570"/>
    </source>
</evidence>
<reference evidence="12" key="1">
    <citation type="journal article" date="2023" name="Mol. Biol. Evol.">
        <title>Third-Generation Sequencing Reveals the Adaptive Role of the Epigenome in Three Deep-Sea Polychaetes.</title>
        <authorList>
            <person name="Perez M."/>
            <person name="Aroh O."/>
            <person name="Sun Y."/>
            <person name="Lan Y."/>
            <person name="Juniper S.K."/>
            <person name="Young C.R."/>
            <person name="Angers B."/>
            <person name="Qian P.Y."/>
        </authorList>
    </citation>
    <scope>NUCLEOTIDE SEQUENCE</scope>
    <source>
        <strain evidence="12">P08H-3</strain>
    </source>
</reference>
<accession>A0AAD9KA20</accession>
<evidence type="ECO:0000256" key="10">
    <source>
        <dbReference type="ARBA" id="ARBA00038150"/>
    </source>
</evidence>
<gene>
    <name evidence="12" type="ORF">LSH36_37g12020</name>
</gene>
<evidence type="ECO:0000256" key="4">
    <source>
        <dbReference type="ARBA" id="ARBA00022679"/>
    </source>
</evidence>
<comment type="pathway">
    <text evidence="2">Protein modification; protein glycosylation.</text>
</comment>
<proteinExistence type="inferred from homology"/>
<evidence type="ECO:0000256" key="3">
    <source>
        <dbReference type="ARBA" id="ARBA00022676"/>
    </source>
</evidence>
<evidence type="ECO:0000256" key="2">
    <source>
        <dbReference type="ARBA" id="ARBA00004922"/>
    </source>
</evidence>
<evidence type="ECO:0000256" key="7">
    <source>
        <dbReference type="ARBA" id="ARBA00022989"/>
    </source>
</evidence>
<keyword evidence="5 11" id="KW-0812">Transmembrane</keyword>
<name>A0AAD9KA20_9ANNE</name>
<keyword evidence="9" id="KW-0325">Glycoprotein</keyword>
<dbReference type="GO" id="GO:0008375">
    <property type="term" value="F:acetylglucosaminyltransferase activity"/>
    <property type="evidence" value="ECO:0007669"/>
    <property type="project" value="TreeGrafter"/>
</dbReference>
<dbReference type="InterPro" id="IPR003406">
    <property type="entry name" value="Glyco_trans_14"/>
</dbReference>
<keyword evidence="13" id="KW-1185">Reference proteome</keyword>
<dbReference type="AlphaFoldDB" id="A0AAD9KA20"/>
<dbReference type="Pfam" id="PF02485">
    <property type="entry name" value="Branch"/>
    <property type="match status" value="1"/>
</dbReference>
<dbReference type="PANTHER" id="PTHR19297">
    <property type="entry name" value="GLYCOSYLTRANSFERASE 14 FAMILY MEMBER"/>
    <property type="match status" value="1"/>
</dbReference>
<protein>
    <recommendedName>
        <fullName evidence="14">Beta-1,3-galactosyl-O-glycosyl-glycoprotein beta-1,6-N-acetylglucosaminyltransferase</fullName>
    </recommendedName>
</protein>
<dbReference type="GO" id="GO:0016020">
    <property type="term" value="C:membrane"/>
    <property type="evidence" value="ECO:0007669"/>
    <property type="project" value="UniProtKB-SubCell"/>
</dbReference>
<evidence type="ECO:0000256" key="5">
    <source>
        <dbReference type="ARBA" id="ARBA00022692"/>
    </source>
</evidence>
<comment type="subcellular location">
    <subcellularLocation>
        <location evidence="1">Membrane</location>
        <topology evidence="1">Single-pass type II membrane protein</topology>
    </subcellularLocation>
</comment>
<keyword evidence="4" id="KW-0808">Transferase</keyword>
<evidence type="ECO:0000256" key="8">
    <source>
        <dbReference type="ARBA" id="ARBA00023136"/>
    </source>
</evidence>
<evidence type="ECO:0000256" key="11">
    <source>
        <dbReference type="SAM" id="Phobius"/>
    </source>
</evidence>
<keyword evidence="7 11" id="KW-1133">Transmembrane helix</keyword>
<dbReference type="PANTHER" id="PTHR19297:SF185">
    <property type="entry name" value="BETA-1,3-GALACTOSYL-O-GLYCOSYL-GLYCOPROTEIN BETA-1,6-N-ACETYLGLUCOSAMINYLTRANSFERASE 3"/>
    <property type="match status" value="1"/>
</dbReference>
<sequence>MVSYIGYHHKRRCNICRSMHWRWLLLFGCLVVPIVLACLYVKQLPWIPQLLGSNPHSTSGHIQTRMFLEPPATAIDVPPNANHFIYGEDGDLEPIDALIISDSVVSSIKKNQSLHHLETKREAHPVLANLPERYASVESIPVVRVKGVHCDGIIRGDSSALAEAASFQNNSNYIPVQDSEYIKQTSSCEVFRTSRQYMSEPVSREEEEFPIAYSILMFRDVEQFERLFRAIYRPQNYYCVHVDLKSPVEVKSSVNSIVRCFHNVFLASKSVDVQWGTYSVLEPEFICMENLWKYKKWKYFINLTGQEFPLKTNLDIVKILKAFNGANNMEGTVKRRNRERTSFIHYGHSLTTQRKASPPIPVTLSKGSVHITASRAFVDYVLHDNRALRFRAWIKDTGIPDETFFSSLNHSPRLGVPGAYLGEPETDSAQYPFITRFKNWGVYPFNWPCYGHRVRMVCIFGIRDLKLLSERPELFANKFYLSFEPLTLSCLEELHYNRTREEILGTRKFDVAPYAMFDFVKHHV</sequence>
<dbReference type="Proteomes" id="UP001208570">
    <property type="component" value="Unassembled WGS sequence"/>
</dbReference>
<keyword evidence="6" id="KW-0735">Signal-anchor</keyword>
<evidence type="ECO:0000313" key="12">
    <source>
        <dbReference type="EMBL" id="KAK2166648.1"/>
    </source>
</evidence>
<evidence type="ECO:0000256" key="1">
    <source>
        <dbReference type="ARBA" id="ARBA00004606"/>
    </source>
</evidence>
<keyword evidence="8 11" id="KW-0472">Membrane</keyword>
<organism evidence="12 13">
    <name type="scientific">Paralvinella palmiformis</name>
    <dbReference type="NCBI Taxonomy" id="53620"/>
    <lineage>
        <taxon>Eukaryota</taxon>
        <taxon>Metazoa</taxon>
        <taxon>Spiralia</taxon>
        <taxon>Lophotrochozoa</taxon>
        <taxon>Annelida</taxon>
        <taxon>Polychaeta</taxon>
        <taxon>Sedentaria</taxon>
        <taxon>Canalipalpata</taxon>
        <taxon>Terebellida</taxon>
        <taxon>Terebelliformia</taxon>
        <taxon>Alvinellidae</taxon>
        <taxon>Paralvinella</taxon>
    </lineage>
</organism>
<comment type="caution">
    <text evidence="12">The sequence shown here is derived from an EMBL/GenBank/DDBJ whole genome shotgun (WGS) entry which is preliminary data.</text>
</comment>
<comment type="similarity">
    <text evidence="10">Belongs to the glycosyltransferase 14 family.</text>
</comment>
<evidence type="ECO:0000256" key="9">
    <source>
        <dbReference type="ARBA" id="ARBA00023180"/>
    </source>
</evidence>
<feature type="transmembrane region" description="Helical" evidence="11">
    <location>
        <begin position="21"/>
        <end position="42"/>
    </location>
</feature>
<evidence type="ECO:0000256" key="6">
    <source>
        <dbReference type="ARBA" id="ARBA00022968"/>
    </source>
</evidence>
<dbReference type="EMBL" id="JAODUP010000037">
    <property type="protein sequence ID" value="KAK2166648.1"/>
    <property type="molecule type" value="Genomic_DNA"/>
</dbReference>
<keyword evidence="3" id="KW-0328">Glycosyltransferase</keyword>
<evidence type="ECO:0008006" key="14">
    <source>
        <dbReference type="Google" id="ProtNLM"/>
    </source>
</evidence>